<evidence type="ECO:0000256" key="3">
    <source>
        <dbReference type="ARBA" id="ARBA00022692"/>
    </source>
</evidence>
<keyword evidence="8" id="KW-1185">Reference proteome</keyword>
<evidence type="ECO:0000256" key="1">
    <source>
        <dbReference type="ARBA" id="ARBA00004651"/>
    </source>
</evidence>
<evidence type="ECO:0000256" key="5">
    <source>
        <dbReference type="ARBA" id="ARBA00023136"/>
    </source>
</evidence>
<dbReference type="KEGG" id="ceu:A7L45_01470"/>
<dbReference type="GO" id="GO:0005886">
    <property type="term" value="C:plasma membrane"/>
    <property type="evidence" value="ECO:0007669"/>
    <property type="project" value="UniProtKB-SubCell"/>
</dbReference>
<feature type="transmembrane region" description="Helical" evidence="6">
    <location>
        <begin position="114"/>
        <end position="132"/>
    </location>
</feature>
<sequence length="203" mass="22645">MIEALLTIILISSIFMSGVRRIKLITAGFIFQSAAIGLIVLKLGYQTGKVDYYILGILTIVTKVIIIPIIINRSVEKLKIKREMELIVNAFVSYLITGLGIMIAFGLLNKSQDNFLKTGIALFIIGILLLVARKKAITQMIGFLIFENGIVLFETSLSKMSLVIEAGIVFETLMLALIMGIMIFRINKTFDSINTDFFENLKE</sequence>
<accession>A0A1J0GBU3</accession>
<dbReference type="EMBL" id="CP015756">
    <property type="protein sequence ID" value="APC38828.1"/>
    <property type="molecule type" value="Genomic_DNA"/>
</dbReference>
<protein>
    <submittedName>
        <fullName evidence="7">Hydrogenase</fullName>
    </submittedName>
</protein>
<evidence type="ECO:0000313" key="8">
    <source>
        <dbReference type="Proteomes" id="UP000182569"/>
    </source>
</evidence>
<feature type="transmembrane region" description="Helical" evidence="6">
    <location>
        <begin position="53"/>
        <end position="74"/>
    </location>
</feature>
<dbReference type="Proteomes" id="UP000182569">
    <property type="component" value="Chromosome"/>
</dbReference>
<dbReference type="InterPro" id="IPR038730">
    <property type="entry name" value="HyfE-like"/>
</dbReference>
<proteinExistence type="predicted"/>
<dbReference type="PANTHER" id="PTHR38601">
    <property type="entry name" value="HYDROGENASE-4 COMPONENT E"/>
    <property type="match status" value="1"/>
</dbReference>
<feature type="transmembrane region" description="Helical" evidence="6">
    <location>
        <begin position="86"/>
        <end position="108"/>
    </location>
</feature>
<organism evidence="7 8">
    <name type="scientific">Clostridium estertheticum subsp. estertheticum</name>
    <dbReference type="NCBI Taxonomy" id="1552"/>
    <lineage>
        <taxon>Bacteria</taxon>
        <taxon>Bacillati</taxon>
        <taxon>Bacillota</taxon>
        <taxon>Clostridia</taxon>
        <taxon>Eubacteriales</taxon>
        <taxon>Clostridiaceae</taxon>
        <taxon>Clostridium</taxon>
    </lineage>
</organism>
<keyword evidence="4 6" id="KW-1133">Transmembrane helix</keyword>
<dbReference type="GeneID" id="83591011"/>
<gene>
    <name evidence="7" type="ORF">A7L45_01470</name>
</gene>
<keyword evidence="2" id="KW-1003">Cell membrane</keyword>
<evidence type="ECO:0000256" key="4">
    <source>
        <dbReference type="ARBA" id="ARBA00022989"/>
    </source>
</evidence>
<dbReference type="OrthoDB" id="5298295at2"/>
<feature type="transmembrane region" description="Helical" evidence="6">
    <location>
        <begin position="163"/>
        <end position="184"/>
    </location>
</feature>
<keyword evidence="5 6" id="KW-0472">Membrane</keyword>
<evidence type="ECO:0000256" key="6">
    <source>
        <dbReference type="SAM" id="Phobius"/>
    </source>
</evidence>
<dbReference type="RefSeq" id="WP_071611125.1">
    <property type="nucleotide sequence ID" value="NZ_CP015756.1"/>
</dbReference>
<keyword evidence="3 6" id="KW-0812">Transmembrane</keyword>
<name>A0A1J0GBU3_9CLOT</name>
<reference evidence="8" key="1">
    <citation type="journal article" date="2016" name="Front. Microbiol.">
        <title>Complete Genome Sequence of Clostridium estertheticum DSM 8809, a Microbe Identified in Spoiled Vacuum Packed Beef.</title>
        <authorList>
            <person name="Yu Z."/>
            <person name="Gunn L."/>
            <person name="Brennan E."/>
            <person name="Reid R."/>
            <person name="Wall P.G."/>
            <person name="Gaora O.P."/>
            <person name="Hurley D."/>
            <person name="Bolton D."/>
            <person name="Fanning S."/>
        </authorList>
    </citation>
    <scope>NUCLEOTIDE SEQUENCE [LARGE SCALE GENOMIC DNA]</scope>
    <source>
        <strain evidence="8">DSM 8809</strain>
    </source>
</reference>
<dbReference type="AlphaFoldDB" id="A0A1J0GBU3"/>
<evidence type="ECO:0000313" key="7">
    <source>
        <dbReference type="EMBL" id="APC38828.1"/>
    </source>
</evidence>
<feature type="transmembrane region" description="Helical" evidence="6">
    <location>
        <begin position="21"/>
        <end position="41"/>
    </location>
</feature>
<comment type="subcellular location">
    <subcellularLocation>
        <location evidence="1">Cell membrane</location>
        <topology evidence="1">Multi-pass membrane protein</topology>
    </subcellularLocation>
</comment>
<dbReference type="STRING" id="1552.A7L45_01470"/>
<evidence type="ECO:0000256" key="2">
    <source>
        <dbReference type="ARBA" id="ARBA00022475"/>
    </source>
</evidence>
<dbReference type="PANTHER" id="PTHR38601:SF1">
    <property type="entry name" value="HYDROGENASE-4 COMPONENT E"/>
    <property type="match status" value="1"/>
</dbReference>